<evidence type="ECO:0000313" key="1">
    <source>
        <dbReference type="EMBL" id="BAL88240.1"/>
    </source>
</evidence>
<dbReference type="STRING" id="512565.AMIS_30200"/>
<protein>
    <submittedName>
        <fullName evidence="1">Uncharacterized protein</fullName>
    </submittedName>
</protein>
<dbReference type="PATRIC" id="fig|512565.3.peg.3020"/>
<reference evidence="1 2" key="1">
    <citation type="submission" date="2012-02" db="EMBL/GenBank/DDBJ databases">
        <title>Complete genome sequence of Actinoplanes missouriensis 431 (= NBRC 102363).</title>
        <authorList>
            <person name="Ohnishi Y."/>
            <person name="Ishikawa J."/>
            <person name="Sekine M."/>
            <person name="Hosoyama A."/>
            <person name="Harada T."/>
            <person name="Narita H."/>
            <person name="Hata T."/>
            <person name="Konno Y."/>
            <person name="Tutikane K."/>
            <person name="Fujita N."/>
            <person name="Horinouchi S."/>
            <person name="Hayakawa M."/>
        </authorList>
    </citation>
    <scope>NUCLEOTIDE SEQUENCE [LARGE SCALE GENOMIC DNA]</scope>
    <source>
        <strain evidence="2">ATCC 14538 / DSM 43046 / CBS 188.64 / JCM 3121 / NBRC 102363 / NCIMB 12654 / NRRL B-3342 / UNCC 431</strain>
    </source>
</reference>
<accession>I0H5F3</accession>
<name>I0H5F3_ACTM4</name>
<organism evidence="1 2">
    <name type="scientific">Actinoplanes missouriensis (strain ATCC 14538 / DSM 43046 / CBS 188.64 / JCM 3121 / NBRC 102363 / NCIMB 12654 / NRRL B-3342 / UNCC 431)</name>
    <dbReference type="NCBI Taxonomy" id="512565"/>
    <lineage>
        <taxon>Bacteria</taxon>
        <taxon>Bacillati</taxon>
        <taxon>Actinomycetota</taxon>
        <taxon>Actinomycetes</taxon>
        <taxon>Micromonosporales</taxon>
        <taxon>Micromonosporaceae</taxon>
        <taxon>Actinoplanes</taxon>
    </lineage>
</organism>
<sequence>MLTPPPGFVVAAAHPLRWRLLGELARGDLAVRQLTALLGEPQYLVSPDGRSAAA</sequence>
<gene>
    <name evidence="1" type="ordered locus">AMIS_30200</name>
</gene>
<proteinExistence type="predicted"/>
<evidence type="ECO:0000313" key="2">
    <source>
        <dbReference type="Proteomes" id="UP000007882"/>
    </source>
</evidence>
<dbReference type="RefSeq" id="WP_014443135.1">
    <property type="nucleotide sequence ID" value="NC_017093.1"/>
</dbReference>
<dbReference type="EMBL" id="AP012319">
    <property type="protein sequence ID" value="BAL88240.1"/>
    <property type="molecule type" value="Genomic_DNA"/>
</dbReference>
<dbReference type="Proteomes" id="UP000007882">
    <property type="component" value="Chromosome"/>
</dbReference>
<dbReference type="AlphaFoldDB" id="I0H5F3"/>
<keyword evidence="2" id="KW-1185">Reference proteome</keyword>
<dbReference type="HOGENOM" id="CLU_3039594_0_0_11"/>
<dbReference type="KEGG" id="ams:AMIS_30200"/>